<accession>G4TEE9</accession>
<dbReference type="OrthoDB" id="9451547at2759"/>
<dbReference type="EMBL" id="CAFZ01000061">
    <property type="protein sequence ID" value="CCA69692.1"/>
    <property type="molecule type" value="Genomic_DNA"/>
</dbReference>
<dbReference type="Proteomes" id="UP000007148">
    <property type="component" value="Unassembled WGS sequence"/>
</dbReference>
<keyword evidence="3" id="KW-1185">Reference proteome</keyword>
<name>G4TEE9_SERID</name>
<dbReference type="HOGENOM" id="CLU_1161528_0_0_1"/>
<dbReference type="InParanoid" id="G4TEE9"/>
<protein>
    <submittedName>
        <fullName evidence="2">Uncharacterized protein</fullName>
    </submittedName>
</protein>
<evidence type="ECO:0000313" key="3">
    <source>
        <dbReference type="Proteomes" id="UP000007148"/>
    </source>
</evidence>
<evidence type="ECO:0000256" key="1">
    <source>
        <dbReference type="SAM" id="MobiDB-lite"/>
    </source>
</evidence>
<evidence type="ECO:0000313" key="2">
    <source>
        <dbReference type="EMBL" id="CCA69692.1"/>
    </source>
</evidence>
<feature type="compositionally biased region" description="Basic and acidic residues" evidence="1">
    <location>
        <begin position="122"/>
        <end position="135"/>
    </location>
</feature>
<proteinExistence type="predicted"/>
<comment type="caution">
    <text evidence="2">The sequence shown here is derived from an EMBL/GenBank/DDBJ whole genome shotgun (WGS) entry which is preliminary data.</text>
</comment>
<reference evidence="2 3" key="1">
    <citation type="journal article" date="2011" name="PLoS Pathog.">
        <title>Endophytic Life Strategies Decoded by Genome and Transcriptome Analyses of the Mutualistic Root Symbiont Piriformospora indica.</title>
        <authorList>
            <person name="Zuccaro A."/>
            <person name="Lahrmann U."/>
            <person name="Guldener U."/>
            <person name="Langen G."/>
            <person name="Pfiffi S."/>
            <person name="Biedenkopf D."/>
            <person name="Wong P."/>
            <person name="Samans B."/>
            <person name="Grimm C."/>
            <person name="Basiewicz M."/>
            <person name="Murat C."/>
            <person name="Martin F."/>
            <person name="Kogel K.H."/>
        </authorList>
    </citation>
    <scope>NUCLEOTIDE SEQUENCE [LARGE SCALE GENOMIC DNA]</scope>
    <source>
        <strain evidence="2 3">DSM 11827</strain>
    </source>
</reference>
<dbReference type="AlphaFoldDB" id="G4TEE9"/>
<organism evidence="2 3">
    <name type="scientific">Serendipita indica (strain DSM 11827)</name>
    <name type="common">Root endophyte fungus</name>
    <name type="synonym">Piriformospora indica</name>
    <dbReference type="NCBI Taxonomy" id="1109443"/>
    <lineage>
        <taxon>Eukaryota</taxon>
        <taxon>Fungi</taxon>
        <taxon>Dikarya</taxon>
        <taxon>Basidiomycota</taxon>
        <taxon>Agaricomycotina</taxon>
        <taxon>Agaricomycetes</taxon>
        <taxon>Sebacinales</taxon>
        <taxon>Serendipitaceae</taxon>
        <taxon>Serendipita</taxon>
    </lineage>
</organism>
<feature type="region of interest" description="Disordered" evidence="1">
    <location>
        <begin position="114"/>
        <end position="147"/>
    </location>
</feature>
<gene>
    <name evidence="2" type="ORF">PIIN_03631</name>
</gene>
<sequence>MRESVQKHVLDYFEPFEHGDSMYLGVASSKRSPTIRGKRVGQMGQVADEAATTHKEQIGSVPRRFGGSRVDYILGWAVRQSLSARTLARELGKGATYQQTFFVVMGGFHRFRRSSDEAQGAQREHMNEEAIEKPLPEGGKQPQSLTEDYGIPLHPLDRWDICHLLQTGRITLPPSTELEDKRKSDGLAKVFVLLQTVWSIIQFIARREPAPSGSEIKRSIFKGFLVALCIERIRGSLIQ</sequence>